<dbReference type="PANTHER" id="PTHR42085">
    <property type="entry name" value="F-BOX DOMAIN-CONTAINING PROTEIN"/>
    <property type="match status" value="1"/>
</dbReference>
<sequence>MMAPEHVQKGISGSEHRETTNEHPVSAKISTGDELKNIFLDLFLEEEHGSHSGPPTKLEAIRPFKIFYLPREIRDQIYYHYLHRPKGVPFRRSAMKKWAVKKDGVVLTLFLTSKQVHNEALEVFCRFNVIEFAWQNKLGNVLGGLLKMVPLKTRNMLQLVRKPYDKFESFLPSWNGPWIRPKPEEIWIQMIRDAYTMRSHFPKLREFTAVWINRRFVDEETDIHMNSARGDEQLVNMWGCWMRKWLEVHNLVPPKWLRIEFQTNYTDSIEEMQQRQCAFQAAHRRLID</sequence>
<keyword evidence="3" id="KW-1185">Reference proteome</keyword>
<reference evidence="2" key="1">
    <citation type="journal article" date="2021" name="Nat. Commun.">
        <title>Genetic determinants of endophytism in the Arabidopsis root mycobiome.</title>
        <authorList>
            <person name="Mesny F."/>
            <person name="Miyauchi S."/>
            <person name="Thiergart T."/>
            <person name="Pickel B."/>
            <person name="Atanasova L."/>
            <person name="Karlsson M."/>
            <person name="Huettel B."/>
            <person name="Barry K.W."/>
            <person name="Haridas S."/>
            <person name="Chen C."/>
            <person name="Bauer D."/>
            <person name="Andreopoulos W."/>
            <person name="Pangilinan J."/>
            <person name="LaButti K."/>
            <person name="Riley R."/>
            <person name="Lipzen A."/>
            <person name="Clum A."/>
            <person name="Drula E."/>
            <person name="Henrissat B."/>
            <person name="Kohler A."/>
            <person name="Grigoriev I.V."/>
            <person name="Martin F.M."/>
            <person name="Hacquard S."/>
        </authorList>
    </citation>
    <scope>NUCLEOTIDE SEQUENCE</scope>
    <source>
        <strain evidence="2">MPI-CAGE-CH-0243</strain>
    </source>
</reference>
<dbReference type="EMBL" id="JAGMWT010000016">
    <property type="protein sequence ID" value="KAH7115331.1"/>
    <property type="molecule type" value="Genomic_DNA"/>
</dbReference>
<proteinExistence type="predicted"/>
<dbReference type="AlphaFoldDB" id="A0A9P9DAK7"/>
<dbReference type="Proteomes" id="UP000700596">
    <property type="component" value="Unassembled WGS sequence"/>
</dbReference>
<name>A0A9P9DAK7_9PLEO</name>
<evidence type="ECO:0000313" key="3">
    <source>
        <dbReference type="Proteomes" id="UP000700596"/>
    </source>
</evidence>
<dbReference type="PANTHER" id="PTHR42085:SF2">
    <property type="entry name" value="F-BOX DOMAIN-CONTAINING PROTEIN"/>
    <property type="match status" value="1"/>
</dbReference>
<protein>
    <submittedName>
        <fullName evidence="2">Uncharacterized protein</fullName>
    </submittedName>
</protein>
<gene>
    <name evidence="2" type="ORF">B0J11DRAFT_129544</name>
</gene>
<organism evidence="2 3">
    <name type="scientific">Dendryphion nanum</name>
    <dbReference type="NCBI Taxonomy" id="256645"/>
    <lineage>
        <taxon>Eukaryota</taxon>
        <taxon>Fungi</taxon>
        <taxon>Dikarya</taxon>
        <taxon>Ascomycota</taxon>
        <taxon>Pezizomycotina</taxon>
        <taxon>Dothideomycetes</taxon>
        <taxon>Pleosporomycetidae</taxon>
        <taxon>Pleosporales</taxon>
        <taxon>Torulaceae</taxon>
        <taxon>Dendryphion</taxon>
    </lineage>
</organism>
<evidence type="ECO:0000313" key="2">
    <source>
        <dbReference type="EMBL" id="KAH7115331.1"/>
    </source>
</evidence>
<comment type="caution">
    <text evidence="2">The sequence shown here is derived from an EMBL/GenBank/DDBJ whole genome shotgun (WGS) entry which is preliminary data.</text>
</comment>
<dbReference type="OrthoDB" id="5372935at2759"/>
<accession>A0A9P9DAK7</accession>
<dbReference type="InterPro" id="IPR038883">
    <property type="entry name" value="AN11006-like"/>
</dbReference>
<evidence type="ECO:0000256" key="1">
    <source>
        <dbReference type="SAM" id="MobiDB-lite"/>
    </source>
</evidence>
<feature type="region of interest" description="Disordered" evidence="1">
    <location>
        <begin position="1"/>
        <end position="27"/>
    </location>
</feature>